<feature type="non-terminal residue" evidence="2">
    <location>
        <position position="1332"/>
    </location>
</feature>
<comment type="caution">
    <text evidence="2">The sequence shown here is derived from an EMBL/GenBank/DDBJ whole genome shotgun (WGS) entry which is preliminary data.</text>
</comment>
<evidence type="ECO:0000313" key="3">
    <source>
        <dbReference type="Proteomes" id="UP000192247"/>
    </source>
</evidence>
<dbReference type="InParanoid" id="A0A1V9XUX5"/>
<dbReference type="EMBL" id="MNPL01003747">
    <property type="protein sequence ID" value="OQR77279.1"/>
    <property type="molecule type" value="Genomic_DNA"/>
</dbReference>
<evidence type="ECO:0000256" key="1">
    <source>
        <dbReference type="SAM" id="MobiDB-lite"/>
    </source>
</evidence>
<accession>A0A1V9XUX5</accession>
<evidence type="ECO:0000313" key="2">
    <source>
        <dbReference type="EMBL" id="OQR77279.1"/>
    </source>
</evidence>
<gene>
    <name evidence="2" type="ORF">BIW11_07209</name>
</gene>
<dbReference type="OrthoDB" id="10690935at2759"/>
<dbReference type="Proteomes" id="UP000192247">
    <property type="component" value="Unassembled WGS sequence"/>
</dbReference>
<reference evidence="2 3" key="1">
    <citation type="journal article" date="2017" name="Gigascience">
        <title>Draft genome of the honey bee ectoparasitic mite, Tropilaelaps mercedesae, is shaped by the parasitic life history.</title>
        <authorList>
            <person name="Dong X."/>
            <person name="Armstrong S.D."/>
            <person name="Xia D."/>
            <person name="Makepeace B.L."/>
            <person name="Darby A.C."/>
            <person name="Kadowaki T."/>
        </authorList>
    </citation>
    <scope>NUCLEOTIDE SEQUENCE [LARGE SCALE GENOMIC DNA]</scope>
    <source>
        <strain evidence="2">Wuxi-XJTLU</strain>
    </source>
</reference>
<protein>
    <submittedName>
        <fullName evidence="2">Uncharacterized protein</fullName>
    </submittedName>
</protein>
<keyword evidence="3" id="KW-1185">Reference proteome</keyword>
<proteinExistence type="predicted"/>
<organism evidence="2 3">
    <name type="scientific">Tropilaelaps mercedesae</name>
    <dbReference type="NCBI Taxonomy" id="418985"/>
    <lineage>
        <taxon>Eukaryota</taxon>
        <taxon>Metazoa</taxon>
        <taxon>Ecdysozoa</taxon>
        <taxon>Arthropoda</taxon>
        <taxon>Chelicerata</taxon>
        <taxon>Arachnida</taxon>
        <taxon>Acari</taxon>
        <taxon>Parasitiformes</taxon>
        <taxon>Mesostigmata</taxon>
        <taxon>Gamasina</taxon>
        <taxon>Dermanyssoidea</taxon>
        <taxon>Laelapidae</taxon>
        <taxon>Tropilaelaps</taxon>
    </lineage>
</organism>
<name>A0A1V9XUX5_9ACAR</name>
<feature type="region of interest" description="Disordered" evidence="1">
    <location>
        <begin position="783"/>
        <end position="814"/>
    </location>
</feature>
<sequence length="1332" mass="149390">MTTKCKHETGAESRTALQRLSDQIGTRPAGQWHVVPLVISTGCPFSSDQVIQRRRISILDTITMKRTWTGMCNFIDNSVGLGKIRCESRRFVAFSVADVVKSKALDTASEKVVENDDEATNDDKQVEFNFDARKLEVVSAQFTKKNTPDQFEIAKTFRWTMDDVPDKDWLLRLRFDIALRSCRGCRVNPIIVSRFPNVQEEAHQHRLKNVNIKTPLGKGAQFVDTEAPLFVVSEANVDNNENQAVESEKRMASRMYVTMEAYNYIKQSQNKVYGTSIIKQEVDEAEDAIDIDQQFHPEPDIQQQASCRHTEVDRKERTWEHIKNVEVNQSDESKLGTRAPWMSGEMVYAEASNPSVITESVEENKCNDMVEDQETQTGSNLVNFELHQDAQVVRMKIPERSRVTLAIEDNKIDTLHENAQLPFGTDDEKTNMRVDVDDVEKNCSSFGVNESTKISINTMTCHTQMQSGPRVQRHQSCAGIQCIHMDQENPLPTAPRCKEDGNSALDKGELREQLVPICNVQPDFFCGGAIQVEQCASVDSVYVNESSNDDIYRDQRIRSELMGHEFSSSEHSQIVQVKSTCPFKIAVKTKENTDDYMDEFQESEFKKDAQQLEPCSEIPVVSAEMPHPYVIADSGDKTMSNSVNRTGQLKFDVCRPQERLLSTQLRPEGNIPQPKSCMNISVQTELSCVANEIMKRVTNGDKRSQPRGNIHNPSLNYRIMWFEQHYESYFETIQIHVETCHEEATLCTNDGDVGLDLTVTVKQDRDENCETVNEQDECSRISLQEVSEGSSERIDQTKKPLSKSEASPRSPSYVETEEGLCRAILCNAQATTNLTHESLPQVQTVEYFLNAHLPTNPYGRSTLSEFDDTVVHPILNEWSMSSHCGTIPVIDLVGENVILATESNKTMQSLRAKRELVDSGPFRVISAADSKDPINRTEAIDLNGTCCSSRRRNGYTDQLMEILPPSSSTTAVEFVSISSEEVVQSPASLLGSEAITGVIICHSSAEKEPRKKSHYTMQGSAQDVLPNVEIYQSVPFLAPNFVSVQRSRTGHEFATALSLAELSVDQIDQGGFGVVMEPINLVVEATQSKCLMNKCRNGNQKATERARRKRGLVEQPGFVQTLEDNTKPETFAEGLTLKLHNGAPDRSSVNAGLPPVSTALISSQIPFKKLRLTRSCSSPSEFVAFEPVLTSKTRYKEDRVQSPTLPPIDRAAQSLNGNHTEALDRRHNLEVTVRSPSASNSSVDRADLIDYTRAVSSIDTEIEEAHRDFKFTTWENFVNLVERVCNLTKLRKHLIQQWKLNDKENIVTASFSPLDTTEINSGNAIGLQTTAL</sequence>